<keyword evidence="1" id="KW-1133">Transmembrane helix</keyword>
<dbReference type="EMBL" id="KV418104">
    <property type="protein sequence ID" value="KZP03310.1"/>
    <property type="molecule type" value="Genomic_DNA"/>
</dbReference>
<organism evidence="2 3">
    <name type="scientific">Athelia psychrophila</name>
    <dbReference type="NCBI Taxonomy" id="1759441"/>
    <lineage>
        <taxon>Eukaryota</taxon>
        <taxon>Fungi</taxon>
        <taxon>Dikarya</taxon>
        <taxon>Basidiomycota</taxon>
        <taxon>Agaricomycotina</taxon>
        <taxon>Agaricomycetes</taxon>
        <taxon>Agaricomycetidae</taxon>
        <taxon>Atheliales</taxon>
        <taxon>Atheliaceae</taxon>
        <taxon>Athelia</taxon>
    </lineage>
</organism>
<accession>A0A167TV09</accession>
<feature type="non-terminal residue" evidence="2">
    <location>
        <position position="179"/>
    </location>
</feature>
<keyword evidence="1" id="KW-0472">Membrane</keyword>
<dbReference type="AlphaFoldDB" id="A0A167TV09"/>
<dbReference type="Proteomes" id="UP000076532">
    <property type="component" value="Unassembled WGS sequence"/>
</dbReference>
<gene>
    <name evidence="2" type="ORF">FIBSPDRAFT_769149</name>
</gene>
<keyword evidence="3" id="KW-1185">Reference proteome</keyword>
<dbReference type="STRING" id="436010.A0A167TV09"/>
<proteinExistence type="predicted"/>
<name>A0A167TV09_9AGAM</name>
<reference evidence="2 3" key="1">
    <citation type="journal article" date="2016" name="Mol. Biol. Evol.">
        <title>Comparative Genomics of Early-Diverging Mushroom-Forming Fungi Provides Insights into the Origins of Lignocellulose Decay Capabilities.</title>
        <authorList>
            <person name="Nagy L.G."/>
            <person name="Riley R."/>
            <person name="Tritt A."/>
            <person name="Adam C."/>
            <person name="Daum C."/>
            <person name="Floudas D."/>
            <person name="Sun H."/>
            <person name="Yadav J.S."/>
            <person name="Pangilinan J."/>
            <person name="Larsson K.H."/>
            <person name="Matsuura K."/>
            <person name="Barry K."/>
            <person name="Labutti K."/>
            <person name="Kuo R."/>
            <person name="Ohm R.A."/>
            <person name="Bhattacharya S.S."/>
            <person name="Shirouzu T."/>
            <person name="Yoshinaga Y."/>
            <person name="Martin F.M."/>
            <person name="Grigoriev I.V."/>
            <person name="Hibbett D.S."/>
        </authorList>
    </citation>
    <scope>NUCLEOTIDE SEQUENCE [LARGE SCALE GENOMIC DNA]</scope>
    <source>
        <strain evidence="2 3">CBS 109695</strain>
    </source>
</reference>
<evidence type="ECO:0000256" key="1">
    <source>
        <dbReference type="SAM" id="Phobius"/>
    </source>
</evidence>
<feature type="transmembrane region" description="Helical" evidence="1">
    <location>
        <begin position="78"/>
        <end position="96"/>
    </location>
</feature>
<feature type="transmembrane region" description="Helical" evidence="1">
    <location>
        <begin position="12"/>
        <end position="36"/>
    </location>
</feature>
<sequence length="179" mass="19648">MPSPFNIARAAIYGTVLLWTIICLAVAVHLHGLLAMSDLTRFVPFAIFVCSASLAVMLALLGFTLMKESSPVTTKIELACLGLIGTFWLSLGAYLATSPSDDAEVECYSTTDSVTDVIEMPGFSTDTYHAQYRVLEAFSLFNTILVWGFLLLLLALALRQHTAGHRSQWNCAVTSYPWF</sequence>
<dbReference type="OrthoDB" id="3266740at2759"/>
<protein>
    <recommendedName>
        <fullName evidence="4">MARVEL domain-containing protein</fullName>
    </recommendedName>
</protein>
<evidence type="ECO:0000313" key="3">
    <source>
        <dbReference type="Proteomes" id="UP000076532"/>
    </source>
</evidence>
<evidence type="ECO:0000313" key="2">
    <source>
        <dbReference type="EMBL" id="KZP03310.1"/>
    </source>
</evidence>
<keyword evidence="1" id="KW-0812">Transmembrane</keyword>
<feature type="transmembrane region" description="Helical" evidence="1">
    <location>
        <begin position="42"/>
        <end position="66"/>
    </location>
</feature>
<feature type="transmembrane region" description="Helical" evidence="1">
    <location>
        <begin position="137"/>
        <end position="158"/>
    </location>
</feature>
<evidence type="ECO:0008006" key="4">
    <source>
        <dbReference type="Google" id="ProtNLM"/>
    </source>
</evidence>